<name>A0A021VPP5_9CELL</name>
<keyword evidence="1" id="KW-0547">Nucleotide-binding</keyword>
<dbReference type="Gene3D" id="3.40.630.30">
    <property type="match status" value="1"/>
</dbReference>
<dbReference type="SUPFAM" id="SSF51735">
    <property type="entry name" value="NAD(P)-binding Rossmann-fold domains"/>
    <property type="match status" value="1"/>
</dbReference>
<dbReference type="InterPro" id="IPR011761">
    <property type="entry name" value="ATP-grasp"/>
</dbReference>
<dbReference type="CDD" id="cd04301">
    <property type="entry name" value="NAT_SF"/>
    <property type="match status" value="1"/>
</dbReference>
<dbReference type="InterPro" id="IPR003781">
    <property type="entry name" value="CoA-bd"/>
</dbReference>
<dbReference type="InterPro" id="IPR032875">
    <property type="entry name" value="Succ_CoA_lig_flav_dom"/>
</dbReference>
<dbReference type="OrthoDB" id="190266at2"/>
<evidence type="ECO:0000259" key="3">
    <source>
        <dbReference type="PROSITE" id="PS51186"/>
    </source>
</evidence>
<dbReference type="InterPro" id="IPR013815">
    <property type="entry name" value="ATP_grasp_subdomain_1"/>
</dbReference>
<dbReference type="PANTHER" id="PTHR42793">
    <property type="entry name" value="COA BINDING DOMAIN CONTAINING PROTEIN"/>
    <property type="match status" value="1"/>
</dbReference>
<dbReference type="PROSITE" id="PS51186">
    <property type="entry name" value="GNAT"/>
    <property type="match status" value="1"/>
</dbReference>
<evidence type="ECO:0000313" key="4">
    <source>
        <dbReference type="EMBL" id="EYR63121.1"/>
    </source>
</evidence>
<comment type="caution">
    <text evidence="4">The sequence shown here is derived from an EMBL/GenBank/DDBJ whole genome shotgun (WGS) entry which is preliminary data.</text>
</comment>
<dbReference type="InterPro" id="IPR036291">
    <property type="entry name" value="NAD(P)-bd_dom_sf"/>
</dbReference>
<dbReference type="PROSITE" id="PS50975">
    <property type="entry name" value="ATP_GRASP"/>
    <property type="match status" value="1"/>
</dbReference>
<organism evidence="4 5">
    <name type="scientific">Actinotalea ferrariae CF5-4</name>
    <dbReference type="NCBI Taxonomy" id="948458"/>
    <lineage>
        <taxon>Bacteria</taxon>
        <taxon>Bacillati</taxon>
        <taxon>Actinomycetota</taxon>
        <taxon>Actinomycetes</taxon>
        <taxon>Micrococcales</taxon>
        <taxon>Cellulomonadaceae</taxon>
        <taxon>Actinotalea</taxon>
    </lineage>
</organism>
<dbReference type="Proteomes" id="UP000019753">
    <property type="component" value="Unassembled WGS sequence"/>
</dbReference>
<keyword evidence="1" id="KW-0067">ATP-binding</keyword>
<evidence type="ECO:0000256" key="1">
    <source>
        <dbReference type="PROSITE-ProRule" id="PRU00409"/>
    </source>
</evidence>
<dbReference type="AlphaFoldDB" id="A0A021VPP5"/>
<dbReference type="RefSeq" id="WP_034226536.1">
    <property type="nucleotide sequence ID" value="NZ_AXCW01000124.1"/>
</dbReference>
<dbReference type="Pfam" id="PF00583">
    <property type="entry name" value="Acetyltransf_1"/>
    <property type="match status" value="1"/>
</dbReference>
<accession>A0A021VPP5</accession>
<dbReference type="SUPFAM" id="SSF56059">
    <property type="entry name" value="Glutathione synthetase ATP-binding domain-like"/>
    <property type="match status" value="1"/>
</dbReference>
<dbReference type="Pfam" id="PF13607">
    <property type="entry name" value="Succ_CoA_lig"/>
    <property type="match status" value="1"/>
</dbReference>
<gene>
    <name evidence="4" type="ORF">N866_02815</name>
</gene>
<dbReference type="PANTHER" id="PTHR42793:SF1">
    <property type="entry name" value="PEPTIDYL-LYSINE N-ACETYLTRANSFERASE PATZ"/>
    <property type="match status" value="1"/>
</dbReference>
<dbReference type="Gene3D" id="3.40.50.261">
    <property type="entry name" value="Succinyl-CoA synthetase domains"/>
    <property type="match status" value="2"/>
</dbReference>
<dbReference type="Gene3D" id="3.30.470.20">
    <property type="entry name" value="ATP-grasp fold, B domain"/>
    <property type="match status" value="1"/>
</dbReference>
<feature type="domain" description="ATP-grasp" evidence="2">
    <location>
        <begin position="693"/>
        <end position="910"/>
    </location>
</feature>
<dbReference type="SUPFAM" id="SSF55729">
    <property type="entry name" value="Acyl-CoA N-acyltransferases (Nat)"/>
    <property type="match status" value="1"/>
</dbReference>
<evidence type="ECO:0000259" key="2">
    <source>
        <dbReference type="PROSITE" id="PS50975"/>
    </source>
</evidence>
<dbReference type="SUPFAM" id="SSF52210">
    <property type="entry name" value="Succinyl-CoA synthetase domains"/>
    <property type="match status" value="2"/>
</dbReference>
<sequence>MTVDGAAPAYPQHWEADVVLRDGGTAHVRPILPADAAALQQFHVGQSERSIYFRFFAPLERLPESDLRRFTQVDHRDRVALVAVAGDALGEHIIAVARYDRVGTRTAEVAFNVADDHHGRGLGSVLLEHLAAAARERGIERFTAEVLPQNAQMIAVFREAGYAVSQRLDDGILTVSFDLDPTERSREVMADREHRAEARSMRGLLDPSSVLVVVAAEPGSARERRLASAVARHLVEAAPAGRRPVVHVVDPAGTGEDVASPPYGVERHATVEDVPGTVDLVVLAVPAATAADVVRRCARLRPRGVVVLSGGFAEVGPEGLAHQRDLLRSAHAAGMRVLGPASFGLLRHDLADDGAVRTVNASLARDLPEPGRLALFCQSAPLAVGLLESASRRRIGLSTFVSSGNRADVSGNDVMQFWTDDPATDVVGLYLESIGNPRKFSRVARRLAATKPVVVLTAGRSGHVIPAGHAVRLTRVPRQALDELLRQSGVIRVDSQHQLLDVAQLLVHQPLPTGRRVAVVAGSDPLAALAAEAVASAGLTVSGRWTTADDDAATLETLLAAVAADRASHDAVVVVHVPTDGPTDPAVPRAVARAAADSGTTTVASVLGLRGITPELTAEDAAGTARTVPAYAAPEDAVVALAGAARYGAWRSADHGRPLRLEGVDPGAARRLVTDRMRDAGPGVVTMDAEGVRDLLACYGIEVWPTVVVRDAGEAVAAADRLGWPVALKSTAGHLRHRIDLGGVRLDLADAPALEAALEQMRTHLASFGETDRPFEVQRMAPPGAACVVRSAEDPRFGPVVSFGLAGDAVDLLGDMSHGIAPLTDTDVREMVRAVRAGPRLFGYRGLPAADVAALEDVLARVSVLADDVPELHHLELHPVVVGERGAAVLGAQVQLSETDRVDSGRRVLPA</sequence>
<feature type="domain" description="N-acetyltransferase" evidence="3">
    <location>
        <begin position="26"/>
        <end position="180"/>
    </location>
</feature>
<dbReference type="InterPro" id="IPR016181">
    <property type="entry name" value="Acyl_CoA_acyltransferase"/>
</dbReference>
<dbReference type="Pfam" id="PF13380">
    <property type="entry name" value="CoA_binding_2"/>
    <property type="match status" value="1"/>
</dbReference>
<dbReference type="SMART" id="SM00881">
    <property type="entry name" value="CoA_binding"/>
    <property type="match status" value="1"/>
</dbReference>
<dbReference type="Pfam" id="PF13549">
    <property type="entry name" value="ATP-grasp_5"/>
    <property type="match status" value="1"/>
</dbReference>
<dbReference type="InterPro" id="IPR016102">
    <property type="entry name" value="Succinyl-CoA_synth-like"/>
</dbReference>
<protein>
    <submittedName>
        <fullName evidence="4">GCN5 family acetyltransferase</fullName>
    </submittedName>
</protein>
<dbReference type="GO" id="GO:0005524">
    <property type="term" value="F:ATP binding"/>
    <property type="evidence" value="ECO:0007669"/>
    <property type="project" value="UniProtKB-UniRule"/>
</dbReference>
<dbReference type="Gene3D" id="3.30.1490.20">
    <property type="entry name" value="ATP-grasp fold, A domain"/>
    <property type="match status" value="1"/>
</dbReference>
<keyword evidence="5" id="KW-1185">Reference proteome</keyword>
<dbReference type="Gene3D" id="3.40.50.720">
    <property type="entry name" value="NAD(P)-binding Rossmann-like Domain"/>
    <property type="match status" value="1"/>
</dbReference>
<dbReference type="GO" id="GO:0046872">
    <property type="term" value="F:metal ion binding"/>
    <property type="evidence" value="ECO:0007669"/>
    <property type="project" value="InterPro"/>
</dbReference>
<proteinExistence type="predicted"/>
<dbReference type="InterPro" id="IPR000182">
    <property type="entry name" value="GNAT_dom"/>
</dbReference>
<evidence type="ECO:0000313" key="5">
    <source>
        <dbReference type="Proteomes" id="UP000019753"/>
    </source>
</evidence>
<dbReference type="GO" id="GO:0016747">
    <property type="term" value="F:acyltransferase activity, transferring groups other than amino-acyl groups"/>
    <property type="evidence" value="ECO:0007669"/>
    <property type="project" value="InterPro"/>
</dbReference>
<reference evidence="4 5" key="1">
    <citation type="submission" date="2014-01" db="EMBL/GenBank/DDBJ databases">
        <title>Actinotalea ferrariae CF5-4.</title>
        <authorList>
            <person name="Chen F."/>
            <person name="Li Y."/>
            <person name="Wang G."/>
        </authorList>
    </citation>
    <scope>NUCLEOTIDE SEQUENCE [LARGE SCALE GENOMIC DNA]</scope>
    <source>
        <strain evidence="4 5">CF5-4</strain>
    </source>
</reference>
<keyword evidence="4" id="KW-0808">Transferase</keyword>
<dbReference type="EMBL" id="AXCW01000124">
    <property type="protein sequence ID" value="EYR63121.1"/>
    <property type="molecule type" value="Genomic_DNA"/>
</dbReference>